<evidence type="ECO:0000313" key="1">
    <source>
        <dbReference type="EMBL" id="MBB6039392.1"/>
    </source>
</evidence>
<evidence type="ECO:0000313" key="2">
    <source>
        <dbReference type="Proteomes" id="UP000548476"/>
    </source>
</evidence>
<dbReference type="EMBL" id="JACHGT010000022">
    <property type="protein sequence ID" value="MBB6039392.1"/>
    <property type="molecule type" value="Genomic_DNA"/>
</dbReference>
<protein>
    <submittedName>
        <fullName evidence="1">Uncharacterized protein</fullName>
    </submittedName>
</protein>
<accession>A0A841G0U4</accession>
<gene>
    <name evidence="1" type="ORF">HNR73_007287</name>
</gene>
<dbReference type="Proteomes" id="UP000548476">
    <property type="component" value="Unassembled WGS sequence"/>
</dbReference>
<keyword evidence="2" id="KW-1185">Reference proteome</keyword>
<name>A0A841G0U4_9ACTN</name>
<dbReference type="AlphaFoldDB" id="A0A841G0U4"/>
<comment type="caution">
    <text evidence="1">The sequence shown here is derived from an EMBL/GenBank/DDBJ whole genome shotgun (WGS) entry which is preliminary data.</text>
</comment>
<sequence>MGRYGVYVVGVLVGVALLVMIPVTRGDPDDCGGNTMESGDTCVEFGGEGSWDYGENRDRIESSNKRNAWCCGIAGVLAIGLSIAGAVKTSQDAATAPRRQLAWPVPPGLGATVLSRKTVHGRLDVHDNGFTLTDDVGFIKSARWTDVRDVAVEFSRGLSDIEITVAGRDERITVNGTVTDLRDFTATVSRLAVERQYTELRGQLLAGTPVPVDGRAHLTMHVDGLTARDGRRLPWNRVTRVDLLNATTLRVHADGATWASCTVRGARGVALAAMMRTAAGV</sequence>
<proteinExistence type="predicted"/>
<reference evidence="1 2" key="1">
    <citation type="submission" date="2020-08" db="EMBL/GenBank/DDBJ databases">
        <title>Genomic Encyclopedia of Type Strains, Phase IV (KMG-IV): sequencing the most valuable type-strain genomes for metagenomic binning, comparative biology and taxonomic classification.</title>
        <authorList>
            <person name="Goeker M."/>
        </authorList>
    </citation>
    <scope>NUCLEOTIDE SEQUENCE [LARGE SCALE GENOMIC DNA]</scope>
    <source>
        <strain evidence="1 2">YIM 65646</strain>
    </source>
</reference>
<dbReference type="RefSeq" id="WP_184792482.1">
    <property type="nucleotide sequence ID" value="NZ_BONT01000084.1"/>
</dbReference>
<organism evidence="1 2">
    <name type="scientific">Phytomonospora endophytica</name>
    <dbReference type="NCBI Taxonomy" id="714109"/>
    <lineage>
        <taxon>Bacteria</taxon>
        <taxon>Bacillati</taxon>
        <taxon>Actinomycetota</taxon>
        <taxon>Actinomycetes</taxon>
        <taxon>Micromonosporales</taxon>
        <taxon>Micromonosporaceae</taxon>
        <taxon>Phytomonospora</taxon>
    </lineage>
</organism>